<dbReference type="GO" id="GO:0004185">
    <property type="term" value="F:serine-type carboxypeptidase activity"/>
    <property type="evidence" value="ECO:0007669"/>
    <property type="project" value="UniProtKB-UniRule"/>
</dbReference>
<evidence type="ECO:0000256" key="6">
    <source>
        <dbReference type="ARBA" id="ARBA00022729"/>
    </source>
</evidence>
<sequence>MARPKWASGVAILFFVVLNLYVGNSVVATQQELDRVLELPGQTFNVSFAQYSGYVTVNEESGRALFYWFIEAVEDPDSKPLVLWLNGGPGCSSIAYGEAEEIGPFHIQRDGKSLYLNSYSWNQVANILFLDSPVGVGFSYSNTSSDLLDNGDKRTAADSLAFLLKWVERFPQFKGRDFYITGESYGGHYVPQLSQAIVRYNRVTGGKAINLKGYMVGNALTDDYHDHLGVFQFMWSGGLISDQTYKKLNLLCDSQSFIHPSSSCDEVTDIAFQELGRIDPYSIYTPICPANASQSNRLQKRMRVIGRIGEQYDPCTEKHSVVYFNLPEVQKALHVLPQFAPSKWDTCNDLVNENWKDSPMTVLDIYRELIHSGLRIWMFSGDTDAILPITSTRYSIDALELPTVRPWHAWYDNAEVGGWTQEYEGLTFVAVRGAGHEVPLHRPKLALTLIKSFLSGTSMPTLELDTASY</sequence>
<feature type="signal peptide" evidence="10">
    <location>
        <begin position="1"/>
        <end position="28"/>
    </location>
</feature>
<keyword evidence="8" id="KW-1015">Disulfide bond</keyword>
<keyword evidence="6 10" id="KW-0732">Signal</keyword>
<dbReference type="PANTHER" id="PTHR11802">
    <property type="entry name" value="SERINE PROTEASE FAMILY S10 SERINE CARBOXYPEPTIDASE"/>
    <property type="match status" value="1"/>
</dbReference>
<gene>
    <name evidence="11" type="ORF">CFOL_v3_21176</name>
</gene>
<proteinExistence type="inferred from homology"/>
<keyword evidence="7 10" id="KW-0378">Hydrolase</keyword>
<dbReference type="FunFam" id="3.40.50.1820:FF:000579">
    <property type="entry name" value="Carboxypeptidase"/>
    <property type="match status" value="1"/>
</dbReference>
<dbReference type="AlphaFoldDB" id="A0A1Q3CBU7"/>
<evidence type="ECO:0000256" key="4">
    <source>
        <dbReference type="ARBA" id="ARBA00022645"/>
    </source>
</evidence>
<dbReference type="Gene3D" id="6.10.250.940">
    <property type="match status" value="1"/>
</dbReference>
<evidence type="ECO:0000313" key="12">
    <source>
        <dbReference type="Proteomes" id="UP000187406"/>
    </source>
</evidence>
<dbReference type="EMBL" id="BDDD01001661">
    <property type="protein sequence ID" value="GAV77705.1"/>
    <property type="molecule type" value="Genomic_DNA"/>
</dbReference>
<dbReference type="Gene3D" id="3.40.50.11320">
    <property type="match status" value="1"/>
</dbReference>
<dbReference type="OrthoDB" id="443318at2759"/>
<evidence type="ECO:0000256" key="8">
    <source>
        <dbReference type="ARBA" id="ARBA00023157"/>
    </source>
</evidence>
<evidence type="ECO:0000313" key="11">
    <source>
        <dbReference type="EMBL" id="GAV77705.1"/>
    </source>
</evidence>
<dbReference type="Proteomes" id="UP000187406">
    <property type="component" value="Unassembled WGS sequence"/>
</dbReference>
<accession>A0A1Q3CBU7</accession>
<comment type="subcellular location">
    <subcellularLocation>
        <location evidence="1">Secreted</location>
    </subcellularLocation>
</comment>
<dbReference type="Gene3D" id="3.40.50.1820">
    <property type="entry name" value="alpha/beta hydrolase"/>
    <property type="match status" value="1"/>
</dbReference>
<dbReference type="FunFam" id="3.40.50.11320:FF:000001">
    <property type="entry name" value="Carboxypeptidase"/>
    <property type="match status" value="1"/>
</dbReference>
<comment type="caution">
    <text evidence="11">The sequence shown here is derived from an EMBL/GenBank/DDBJ whole genome shotgun (WGS) entry which is preliminary data.</text>
</comment>
<dbReference type="EC" id="3.4.16.-" evidence="10"/>
<dbReference type="PANTHER" id="PTHR11802:SF32">
    <property type="entry name" value="SERINE CARBOXYPEPTIDASE-LIKE 29"/>
    <property type="match status" value="1"/>
</dbReference>
<evidence type="ECO:0000256" key="10">
    <source>
        <dbReference type="RuleBase" id="RU361156"/>
    </source>
</evidence>
<dbReference type="Pfam" id="PF00450">
    <property type="entry name" value="Peptidase_S10"/>
    <property type="match status" value="1"/>
</dbReference>
<dbReference type="PRINTS" id="PR00724">
    <property type="entry name" value="CRBOXYPTASEC"/>
</dbReference>
<evidence type="ECO:0000256" key="9">
    <source>
        <dbReference type="ARBA" id="ARBA00023180"/>
    </source>
</evidence>
<keyword evidence="3" id="KW-0964">Secreted</keyword>
<dbReference type="SUPFAM" id="SSF53474">
    <property type="entry name" value="alpha/beta-Hydrolases"/>
    <property type="match status" value="1"/>
</dbReference>
<feature type="chain" id="PRO_5011816612" description="Carboxypeptidase" evidence="10">
    <location>
        <begin position="29"/>
        <end position="469"/>
    </location>
</feature>
<reference evidence="12" key="1">
    <citation type="submission" date="2016-04" db="EMBL/GenBank/DDBJ databases">
        <title>Cephalotus genome sequencing.</title>
        <authorList>
            <person name="Fukushima K."/>
            <person name="Hasebe M."/>
            <person name="Fang X."/>
        </authorList>
    </citation>
    <scope>NUCLEOTIDE SEQUENCE [LARGE SCALE GENOMIC DNA]</scope>
    <source>
        <strain evidence="12">cv. St1</strain>
    </source>
</reference>
<dbReference type="PROSITE" id="PS00560">
    <property type="entry name" value="CARBOXYPEPT_SER_HIS"/>
    <property type="match status" value="1"/>
</dbReference>
<dbReference type="InterPro" id="IPR018202">
    <property type="entry name" value="Ser_caboxypep_ser_AS"/>
</dbReference>
<dbReference type="FunCoup" id="A0A1Q3CBU7">
    <property type="interactions" value="77"/>
</dbReference>
<evidence type="ECO:0000256" key="3">
    <source>
        <dbReference type="ARBA" id="ARBA00022525"/>
    </source>
</evidence>
<evidence type="ECO:0000256" key="2">
    <source>
        <dbReference type="ARBA" id="ARBA00009431"/>
    </source>
</evidence>
<evidence type="ECO:0000256" key="5">
    <source>
        <dbReference type="ARBA" id="ARBA00022670"/>
    </source>
</evidence>
<organism evidence="11 12">
    <name type="scientific">Cephalotus follicularis</name>
    <name type="common">Albany pitcher plant</name>
    <dbReference type="NCBI Taxonomy" id="3775"/>
    <lineage>
        <taxon>Eukaryota</taxon>
        <taxon>Viridiplantae</taxon>
        <taxon>Streptophyta</taxon>
        <taxon>Embryophyta</taxon>
        <taxon>Tracheophyta</taxon>
        <taxon>Spermatophyta</taxon>
        <taxon>Magnoliopsida</taxon>
        <taxon>eudicotyledons</taxon>
        <taxon>Gunneridae</taxon>
        <taxon>Pentapetalae</taxon>
        <taxon>rosids</taxon>
        <taxon>fabids</taxon>
        <taxon>Oxalidales</taxon>
        <taxon>Cephalotaceae</taxon>
        <taxon>Cephalotus</taxon>
    </lineage>
</organism>
<dbReference type="InterPro" id="IPR033124">
    <property type="entry name" value="Ser_caboxypep_his_AS"/>
</dbReference>
<dbReference type="GO" id="GO:0006508">
    <property type="term" value="P:proteolysis"/>
    <property type="evidence" value="ECO:0007669"/>
    <property type="project" value="UniProtKB-KW"/>
</dbReference>
<dbReference type="GO" id="GO:0005773">
    <property type="term" value="C:vacuole"/>
    <property type="evidence" value="ECO:0007669"/>
    <property type="project" value="TreeGrafter"/>
</dbReference>
<name>A0A1Q3CBU7_CEPFO</name>
<keyword evidence="5 10" id="KW-0645">Protease</keyword>
<dbReference type="InParanoid" id="A0A1Q3CBU7"/>
<protein>
    <recommendedName>
        <fullName evidence="10">Carboxypeptidase</fullName>
        <ecNumber evidence="10">3.4.16.-</ecNumber>
    </recommendedName>
</protein>
<dbReference type="PROSITE" id="PS00131">
    <property type="entry name" value="CARBOXYPEPT_SER_SER"/>
    <property type="match status" value="1"/>
</dbReference>
<keyword evidence="9" id="KW-0325">Glycoprotein</keyword>
<keyword evidence="12" id="KW-1185">Reference proteome</keyword>
<evidence type="ECO:0000256" key="1">
    <source>
        <dbReference type="ARBA" id="ARBA00004613"/>
    </source>
</evidence>
<evidence type="ECO:0000256" key="7">
    <source>
        <dbReference type="ARBA" id="ARBA00022801"/>
    </source>
</evidence>
<dbReference type="InterPro" id="IPR029058">
    <property type="entry name" value="AB_hydrolase_fold"/>
</dbReference>
<keyword evidence="4 10" id="KW-0121">Carboxypeptidase</keyword>
<dbReference type="InterPro" id="IPR001563">
    <property type="entry name" value="Peptidase_S10"/>
</dbReference>
<dbReference type="GO" id="GO:0005576">
    <property type="term" value="C:extracellular region"/>
    <property type="evidence" value="ECO:0007669"/>
    <property type="project" value="UniProtKB-SubCell"/>
</dbReference>
<comment type="similarity">
    <text evidence="2 10">Belongs to the peptidase S10 family.</text>
</comment>